<dbReference type="FunFam" id="3.40.640.10:FF:000089">
    <property type="entry name" value="Aminotransferase, DegT/DnrJ/EryC1/StrS family"/>
    <property type="match status" value="1"/>
</dbReference>
<name>A0A5N7J5D4_9CLOT</name>
<dbReference type="Gene3D" id="3.90.1150.10">
    <property type="entry name" value="Aspartate Aminotransferase, domain 1"/>
    <property type="match status" value="1"/>
</dbReference>
<dbReference type="GO" id="GO:0008483">
    <property type="term" value="F:transaminase activity"/>
    <property type="evidence" value="ECO:0007669"/>
    <property type="project" value="UniProtKB-KW"/>
</dbReference>
<dbReference type="InterPro" id="IPR015422">
    <property type="entry name" value="PyrdxlP-dep_Trfase_small"/>
</dbReference>
<evidence type="ECO:0000256" key="4">
    <source>
        <dbReference type="PIRSR" id="PIRSR000390-2"/>
    </source>
</evidence>
<dbReference type="PANTHER" id="PTHR30244">
    <property type="entry name" value="TRANSAMINASE"/>
    <property type="match status" value="1"/>
</dbReference>
<dbReference type="RefSeq" id="WP_152753340.1">
    <property type="nucleotide sequence ID" value="NZ_SPSE01000044.1"/>
</dbReference>
<dbReference type="GO" id="GO:0030170">
    <property type="term" value="F:pyridoxal phosphate binding"/>
    <property type="evidence" value="ECO:0007669"/>
    <property type="project" value="TreeGrafter"/>
</dbReference>
<protein>
    <submittedName>
        <fullName evidence="6">DegT/DnrJ/EryC1/StrS family aminotransferase</fullName>
    </submittedName>
</protein>
<dbReference type="PIRSF" id="PIRSF000390">
    <property type="entry name" value="PLP_StrS"/>
    <property type="match status" value="1"/>
</dbReference>
<dbReference type="GO" id="GO:0000271">
    <property type="term" value="P:polysaccharide biosynthetic process"/>
    <property type="evidence" value="ECO:0007669"/>
    <property type="project" value="TreeGrafter"/>
</dbReference>
<dbReference type="PANTHER" id="PTHR30244:SF36">
    <property type="entry name" value="3-OXO-GLUCOSE-6-PHOSPHATE:GLUTAMATE AMINOTRANSFERASE"/>
    <property type="match status" value="1"/>
</dbReference>
<sequence>MNIPFVSFEPMHKEIEDEILNKFKEVYEKNWFIQGEEVKKFEEEFAEFCGAKYCIGCGNGLDALYLILRGYDIGTGDEVIVPSNTYIATALAVSYVGAKPVFVEPNLSTYNVNAGLIEKAITNKTKAIIAVHLYGQPADMDEINKIAKKYNLKVIEDSAQAHGALYKGKKVGNLGDASGFSFYPGKNLGALGDAGAVVTNNKELADKIRAIENYGSDKKYHHIYKGTNSRLDEVQAAFLRIKLRSLDKWNEERRKIARKYIDGINNSKIIKPVEVDYAKHVWHLFVVRTEQRNEFEKHLNDNGIGTTIHYPVPMHLQPAYEELKIDKGSLPLAEKISSEVISLPMWYGMKDEEINYVIETINNWR</sequence>
<reference evidence="6 7" key="1">
    <citation type="journal article" date="2019" name="Lett. Appl. Microbiol.">
        <title>A case of 'blown pack' spoilage of vacuum-packaged pork likely associated with Clostridium estertheticum in Canada.</title>
        <authorList>
            <person name="Zhang P."/>
            <person name="Ward P."/>
            <person name="McMullen L.M."/>
            <person name="Yang X."/>
        </authorList>
    </citation>
    <scope>NUCLEOTIDE SEQUENCE [LARGE SCALE GENOMIC DNA]</scope>
    <source>
        <strain evidence="6 7">MA19</strain>
    </source>
</reference>
<dbReference type="InterPro" id="IPR000653">
    <property type="entry name" value="DegT/StrS_aminotransferase"/>
</dbReference>
<dbReference type="SUPFAM" id="SSF53383">
    <property type="entry name" value="PLP-dependent transferases"/>
    <property type="match status" value="1"/>
</dbReference>
<dbReference type="Gene3D" id="3.40.640.10">
    <property type="entry name" value="Type I PLP-dependent aspartate aminotransferase-like (Major domain)"/>
    <property type="match status" value="1"/>
</dbReference>
<keyword evidence="6" id="KW-0032">Aminotransferase</keyword>
<accession>A0A5N7J5D4</accession>
<dbReference type="InterPro" id="IPR015421">
    <property type="entry name" value="PyrdxlP-dep_Trfase_major"/>
</dbReference>
<dbReference type="InterPro" id="IPR015424">
    <property type="entry name" value="PyrdxlP-dep_Trfase"/>
</dbReference>
<evidence type="ECO:0000313" key="6">
    <source>
        <dbReference type="EMBL" id="MPQ63938.1"/>
    </source>
</evidence>
<dbReference type="CDD" id="cd00616">
    <property type="entry name" value="AHBA_syn"/>
    <property type="match status" value="1"/>
</dbReference>
<dbReference type="Pfam" id="PF01041">
    <property type="entry name" value="DegT_DnrJ_EryC1"/>
    <property type="match status" value="1"/>
</dbReference>
<gene>
    <name evidence="6" type="ORF">E4V82_17725</name>
</gene>
<evidence type="ECO:0000256" key="5">
    <source>
        <dbReference type="RuleBase" id="RU004508"/>
    </source>
</evidence>
<comment type="caution">
    <text evidence="6">The sequence shown here is derived from an EMBL/GenBank/DDBJ whole genome shotgun (WGS) entry which is preliminary data.</text>
</comment>
<keyword evidence="1 4" id="KW-0663">Pyridoxal phosphate</keyword>
<keyword evidence="6" id="KW-0808">Transferase</keyword>
<proteinExistence type="inferred from homology"/>
<dbReference type="EMBL" id="SPSF01000043">
    <property type="protein sequence ID" value="MPQ63938.1"/>
    <property type="molecule type" value="Genomic_DNA"/>
</dbReference>
<organism evidence="6 7">
    <name type="scientific">Clostridium estertheticum</name>
    <dbReference type="NCBI Taxonomy" id="238834"/>
    <lineage>
        <taxon>Bacteria</taxon>
        <taxon>Bacillati</taxon>
        <taxon>Bacillota</taxon>
        <taxon>Clostridia</taxon>
        <taxon>Eubacteriales</taxon>
        <taxon>Clostridiaceae</taxon>
        <taxon>Clostridium</taxon>
    </lineage>
</organism>
<evidence type="ECO:0000256" key="2">
    <source>
        <dbReference type="ARBA" id="ARBA00037999"/>
    </source>
</evidence>
<evidence type="ECO:0000256" key="1">
    <source>
        <dbReference type="ARBA" id="ARBA00022898"/>
    </source>
</evidence>
<evidence type="ECO:0000256" key="3">
    <source>
        <dbReference type="PIRSR" id="PIRSR000390-1"/>
    </source>
</evidence>
<feature type="modified residue" description="N6-(pyridoxal phosphate)lysine" evidence="4">
    <location>
        <position position="186"/>
    </location>
</feature>
<dbReference type="AlphaFoldDB" id="A0A5N7J5D4"/>
<comment type="similarity">
    <text evidence="2 5">Belongs to the DegT/DnrJ/EryC1 family.</text>
</comment>
<evidence type="ECO:0000313" key="7">
    <source>
        <dbReference type="Proteomes" id="UP000342249"/>
    </source>
</evidence>
<feature type="active site" description="Proton acceptor" evidence="3">
    <location>
        <position position="186"/>
    </location>
</feature>
<dbReference type="Proteomes" id="UP000342249">
    <property type="component" value="Unassembled WGS sequence"/>
</dbReference>